<dbReference type="SMART" id="SM00408">
    <property type="entry name" value="IGc2"/>
    <property type="match status" value="3"/>
</dbReference>
<dbReference type="InterPro" id="IPR000477">
    <property type="entry name" value="RT_dom"/>
</dbReference>
<evidence type="ECO:0000256" key="2">
    <source>
        <dbReference type="ARBA" id="ARBA00023157"/>
    </source>
</evidence>
<evidence type="ECO:0000256" key="1">
    <source>
        <dbReference type="ARBA" id="ARBA00022737"/>
    </source>
</evidence>
<dbReference type="SUPFAM" id="SSF56672">
    <property type="entry name" value="DNA/RNA polymerases"/>
    <property type="match status" value="1"/>
</dbReference>
<dbReference type="Pfam" id="PF07679">
    <property type="entry name" value="I-set"/>
    <property type="match status" value="2"/>
</dbReference>
<dbReference type="SMART" id="SM00042">
    <property type="entry name" value="CUB"/>
    <property type="match status" value="3"/>
</dbReference>
<organism evidence="5 6">
    <name type="scientific">Paramuricea clavata</name>
    <name type="common">Red gorgonian</name>
    <name type="synonym">Violescent sea-whip</name>
    <dbReference type="NCBI Taxonomy" id="317549"/>
    <lineage>
        <taxon>Eukaryota</taxon>
        <taxon>Metazoa</taxon>
        <taxon>Cnidaria</taxon>
        <taxon>Anthozoa</taxon>
        <taxon>Octocorallia</taxon>
        <taxon>Malacalcyonacea</taxon>
        <taxon>Plexauridae</taxon>
        <taxon>Paramuricea</taxon>
    </lineage>
</organism>
<dbReference type="InterPro" id="IPR013098">
    <property type="entry name" value="Ig_I-set"/>
</dbReference>
<dbReference type="SUPFAM" id="SSF48726">
    <property type="entry name" value="Immunoglobulin"/>
    <property type="match status" value="3"/>
</dbReference>
<keyword evidence="6" id="KW-1185">Reference proteome</keyword>
<dbReference type="SMART" id="SM00060">
    <property type="entry name" value="FN3"/>
    <property type="match status" value="6"/>
</dbReference>
<dbReference type="CDD" id="cd00041">
    <property type="entry name" value="CUB"/>
    <property type="match status" value="3"/>
</dbReference>
<reference evidence="5" key="1">
    <citation type="submission" date="2020-04" db="EMBL/GenBank/DDBJ databases">
        <authorList>
            <person name="Alioto T."/>
            <person name="Alioto T."/>
            <person name="Gomez Garrido J."/>
        </authorList>
    </citation>
    <scope>NUCLEOTIDE SEQUENCE</scope>
    <source>
        <strain evidence="5">A484AB</strain>
    </source>
</reference>
<dbReference type="InterPro" id="IPR043502">
    <property type="entry name" value="DNA/RNA_pol_sf"/>
</dbReference>
<dbReference type="PRINTS" id="PR00014">
    <property type="entry name" value="FNTYPEIII"/>
</dbReference>
<proteinExistence type="predicted"/>
<dbReference type="InterPro" id="IPR003598">
    <property type="entry name" value="Ig_sub2"/>
</dbReference>
<dbReference type="OrthoDB" id="6020745at2759"/>
<evidence type="ECO:0000313" key="6">
    <source>
        <dbReference type="Proteomes" id="UP001152795"/>
    </source>
</evidence>
<dbReference type="InterPro" id="IPR036116">
    <property type="entry name" value="FN3_sf"/>
</dbReference>
<dbReference type="Pfam" id="PF00078">
    <property type="entry name" value="RVT_1"/>
    <property type="match status" value="1"/>
</dbReference>
<gene>
    <name evidence="5" type="ORF">PACLA_8A011615</name>
</gene>
<dbReference type="Gene3D" id="2.60.120.290">
    <property type="entry name" value="Spermadhesin, CUB domain"/>
    <property type="match status" value="3"/>
</dbReference>
<dbReference type="InterPro" id="IPR003599">
    <property type="entry name" value="Ig_sub"/>
</dbReference>
<dbReference type="Gene3D" id="2.60.40.10">
    <property type="entry name" value="Immunoglobulins"/>
    <property type="match status" value="9"/>
</dbReference>
<dbReference type="SMART" id="SM00409">
    <property type="entry name" value="IG"/>
    <property type="match status" value="3"/>
</dbReference>
<dbReference type="Pfam" id="PF00041">
    <property type="entry name" value="fn3"/>
    <property type="match status" value="5"/>
</dbReference>
<dbReference type="SUPFAM" id="SSF49265">
    <property type="entry name" value="Fibronectin type III"/>
    <property type="match status" value="4"/>
</dbReference>
<dbReference type="PROSITE" id="PS50835">
    <property type="entry name" value="IG_LIKE"/>
    <property type="match status" value="3"/>
</dbReference>
<dbReference type="InterPro" id="IPR036179">
    <property type="entry name" value="Ig-like_dom_sf"/>
</dbReference>
<keyword evidence="1" id="KW-0677">Repeat</keyword>
<comment type="caution">
    <text evidence="4">Lacks conserved residue(s) required for the propagation of feature annotation.</text>
</comment>
<name>A0A7D9HY75_PARCT</name>
<dbReference type="InterPro" id="IPR035914">
    <property type="entry name" value="Sperma_CUB_dom_sf"/>
</dbReference>
<dbReference type="FunFam" id="2.60.120.290:FF:000013">
    <property type="entry name" value="Membrane frizzled-related protein"/>
    <property type="match status" value="1"/>
</dbReference>
<dbReference type="FunFam" id="2.60.40.10:FF:000107">
    <property type="entry name" value="Myosin, light chain kinase a"/>
    <property type="match status" value="2"/>
</dbReference>
<comment type="caution">
    <text evidence="5">The sequence shown here is derived from an EMBL/GenBank/DDBJ whole genome shotgun (WGS) entry which is preliminary data.</text>
</comment>
<accession>A0A7D9HY75</accession>
<dbReference type="SUPFAM" id="SSF49854">
    <property type="entry name" value="Spermadhesin, CUB domain"/>
    <property type="match status" value="3"/>
</dbReference>
<evidence type="ECO:0000256" key="3">
    <source>
        <dbReference type="ARBA" id="ARBA00023319"/>
    </source>
</evidence>
<dbReference type="Pfam" id="PF00431">
    <property type="entry name" value="CUB"/>
    <property type="match status" value="3"/>
</dbReference>
<protein>
    <submittedName>
        <fullName evidence="5">Sidekick-1 isoform X1</fullName>
    </submittedName>
</protein>
<dbReference type="InterPro" id="IPR000859">
    <property type="entry name" value="CUB_dom"/>
</dbReference>
<evidence type="ECO:0000256" key="4">
    <source>
        <dbReference type="PROSITE-ProRule" id="PRU00059"/>
    </source>
</evidence>
<dbReference type="FunFam" id="2.60.40.10:FF:000028">
    <property type="entry name" value="Neuronal cell adhesion molecule"/>
    <property type="match status" value="2"/>
</dbReference>
<dbReference type="InterPro" id="IPR013783">
    <property type="entry name" value="Ig-like_fold"/>
</dbReference>
<dbReference type="PANTHER" id="PTHR13817:SF73">
    <property type="entry name" value="FIBRONECTIN TYPE-III DOMAIN-CONTAINING PROTEIN"/>
    <property type="match status" value="1"/>
</dbReference>
<dbReference type="Proteomes" id="UP001152795">
    <property type="component" value="Unassembled WGS sequence"/>
</dbReference>
<dbReference type="EMBL" id="CACRXK020002224">
    <property type="protein sequence ID" value="CAB3993275.1"/>
    <property type="molecule type" value="Genomic_DNA"/>
</dbReference>
<dbReference type="InterPro" id="IPR007110">
    <property type="entry name" value="Ig-like_dom"/>
</dbReference>
<dbReference type="PANTHER" id="PTHR13817">
    <property type="entry name" value="TITIN"/>
    <property type="match status" value="1"/>
</dbReference>
<keyword evidence="2" id="KW-1015">Disulfide bond</keyword>
<dbReference type="CDD" id="cd00096">
    <property type="entry name" value="Ig"/>
    <property type="match status" value="2"/>
</dbReference>
<dbReference type="FunFam" id="2.60.120.290:FF:000005">
    <property type="entry name" value="Procollagen C-endopeptidase enhancer 1"/>
    <property type="match status" value="2"/>
</dbReference>
<sequence>MTDLALSVEEVQAVLGSLDCTKATGPDGIPARLLRDSFHHLFQLIQKLQHGFIPGKSCVTNLLEDLDYIGSELDNGGQVDAIYLDLSKAFDKVSHSKLKQKLRMAGFGGNLIQWFDSYLTNRQQRVTVLGATSATLPVTSGVPQGSILGPVLFALTLLYVIDHVYVLHSIGKSLDQNTQTDILYLDFAKAFDCGSISQSTQNGKSGKGCSTVLTAPSGNILSPNYGPRQTYPGNLACTWTIKAPVGKKIKLTFKDFVVENSRSCRADYLLLYDGENDTARLVGRYCFARPPPFTSSSNYIHMGFYSDVSLGYRGFVATYNISSSTTETPTTWKSPPKFKSTVLNKTAIAGDLVRLQCEVDGTPEPVITWRKDSQILSPDNNVIIAKSPFKSVLTITQVSKSDQGRYRCKASNGFGPPIEAYGSLDIEYRIKGCSTVLTAPSGNILSPNYGPRQTYPGSLACTWTIKAPVGKKIKLSFKDFELEKSRSCRADYLLLYDGENDTARVVGRYCYARPAPFTSSSNYIHMGFYSDVSLGYRGFVATYNISLSTTEEPTTRKIRPKFKRTVLNKTAIAGDLVRLQCEVDGTPEPVITWRKDSQILSPDNNVIIAKSPFKSVLNITKVSKSDQGRYSCTASNGFGPPIEAYGSLVIEYRTKGCSTVLTAPSGNILSPNYGPRQTYPGNLACTWTIKAPVGKKIKLSFKDFVVEKSRLCRADYLLLYDGKNDSARLVGRYCYARPAPFTSSSNYIHMGFYSDVSLGYRGFVATYNISLTTTVPSAPQYLEIVDQFSDTISVKWVRPRKVNGVLTGYVVKYWKVDDQGRISGPIKEDKVAGDALQTGITGLQAKTRYMIEVAAKTNAGIGKSVKIEGWTENVALPAVVVNKSVTIYALKGTDPKLYCGVRYDKNVNVTFRWYFHGDRIDNSSWRYKVDETWGRLTISSVNEVDNGIYRCDSSSGVGNISTTIELVIQGPPYKTTTPQVYSIRPDSVRLLWKSGYDGNSAIQYFRIGVKIPINKTEITLSHQVKASGLIKKYIIHGLTPYTQYQFCMRAVNDVGASPWSDYSSVIRTRERAPSYKLKNLKGTAVDENTIEVTWEDSPKATHNGLLRGYYVNWRHQGATTVDFRKQKVTPASTRKLRITGLIVGSRYEVKVQMYNDAGAGPFSNLLYIKTKEGVPASAPRNLAVKNVSSRSVVLQWDAPLQQYWNGEITQYTIRLWEFDKKEQFGQRVAKHDGAKFKQVFNVTNLKTHTQYTFEVSAQNSVGASPFSKPVQVRTTEDIPSAPQNLEIVDQFSDTISVKWVRPREVNGVLTGYFVKYWKVDDQGRISGPIKEDKVAGDALQTGITGLQAKTRYMIEVAAKTNAGIGKSAKIKGWTENVARMYSNSLGNNETGFANDRNSEWFNALIVKDPYKIYNLFPVIIEKLISATTYRFRIKAVNKVGSSPFSAVSGDVKTSQARDRGDYCLQLYYNPIHRKDWGRCDRVLKSECKFL</sequence>
<dbReference type="InterPro" id="IPR013151">
    <property type="entry name" value="Immunoglobulin_dom"/>
</dbReference>
<dbReference type="PROSITE" id="PS01180">
    <property type="entry name" value="CUB"/>
    <property type="match status" value="3"/>
</dbReference>
<keyword evidence="3" id="KW-0393">Immunoglobulin domain</keyword>
<dbReference type="Pfam" id="PF00047">
    <property type="entry name" value="ig"/>
    <property type="match status" value="1"/>
</dbReference>
<dbReference type="InterPro" id="IPR050964">
    <property type="entry name" value="Striated_Muscle_Regulatory"/>
</dbReference>
<dbReference type="PROSITE" id="PS50853">
    <property type="entry name" value="FN3"/>
    <property type="match status" value="5"/>
</dbReference>
<dbReference type="InterPro" id="IPR003961">
    <property type="entry name" value="FN3_dom"/>
</dbReference>
<evidence type="ECO:0000313" key="5">
    <source>
        <dbReference type="EMBL" id="CAB3993275.1"/>
    </source>
</evidence>
<dbReference type="CDD" id="cd00063">
    <property type="entry name" value="FN3"/>
    <property type="match status" value="5"/>
</dbReference>